<dbReference type="AlphaFoldDB" id="A0A6J4GIV3"/>
<dbReference type="PANTHER" id="PTHR43800:SF1">
    <property type="entry name" value="PEPTIDYL-LYSINE N-ACETYLTRANSFERASE YJAB"/>
    <property type="match status" value="1"/>
</dbReference>
<name>A0A6J4GIV3_9FLAO</name>
<keyword evidence="2 4" id="KW-0012">Acyltransferase</keyword>
<evidence type="ECO:0000313" key="4">
    <source>
        <dbReference type="EMBL" id="CAA9198195.1"/>
    </source>
</evidence>
<dbReference type="Proteomes" id="UP000479938">
    <property type="component" value="Unassembled WGS sequence"/>
</dbReference>
<keyword evidence="1 4" id="KW-0808">Transferase</keyword>
<dbReference type="PANTHER" id="PTHR43800">
    <property type="entry name" value="PEPTIDYL-LYSINE N-ACETYLTRANSFERASE YJAB"/>
    <property type="match status" value="1"/>
</dbReference>
<dbReference type="InterPro" id="IPR000182">
    <property type="entry name" value="GNAT_dom"/>
</dbReference>
<dbReference type="CDD" id="cd04301">
    <property type="entry name" value="NAT_SF"/>
    <property type="match status" value="1"/>
</dbReference>
<dbReference type="SUPFAM" id="SSF55729">
    <property type="entry name" value="Acyl-CoA N-acyltransferases (Nat)"/>
    <property type="match status" value="1"/>
</dbReference>
<keyword evidence="5" id="KW-1185">Reference proteome</keyword>
<evidence type="ECO:0000256" key="2">
    <source>
        <dbReference type="ARBA" id="ARBA00023315"/>
    </source>
</evidence>
<dbReference type="EMBL" id="CADCSU010000083">
    <property type="protein sequence ID" value="CAA9198195.1"/>
    <property type="molecule type" value="Genomic_DNA"/>
</dbReference>
<reference evidence="4 5" key="1">
    <citation type="submission" date="2020-02" db="EMBL/GenBank/DDBJ databases">
        <authorList>
            <person name="Criscuolo A."/>
        </authorList>
    </citation>
    <scope>NUCLEOTIDE SEQUENCE [LARGE SCALE GENOMIC DNA]</scope>
    <source>
        <strain evidence="4">CIP105534</strain>
    </source>
</reference>
<dbReference type="RefSeq" id="WP_173970646.1">
    <property type="nucleotide sequence ID" value="NZ_CADCSU010000083.1"/>
</dbReference>
<gene>
    <name evidence="4" type="primary">yjaB</name>
    <name evidence="4" type="ORF">FLA105534_02014</name>
</gene>
<dbReference type="InterPro" id="IPR016181">
    <property type="entry name" value="Acyl_CoA_acyltransferase"/>
</dbReference>
<organism evidence="4 5">
    <name type="scientific">Flavobacterium bizetiae</name>
    <dbReference type="NCBI Taxonomy" id="2704140"/>
    <lineage>
        <taxon>Bacteria</taxon>
        <taxon>Pseudomonadati</taxon>
        <taxon>Bacteroidota</taxon>
        <taxon>Flavobacteriia</taxon>
        <taxon>Flavobacteriales</taxon>
        <taxon>Flavobacteriaceae</taxon>
        <taxon>Flavobacterium</taxon>
    </lineage>
</organism>
<dbReference type="EC" id="2.3.1.-" evidence="4"/>
<dbReference type="PROSITE" id="PS51186">
    <property type="entry name" value="GNAT"/>
    <property type="match status" value="1"/>
</dbReference>
<dbReference type="Pfam" id="PF13673">
    <property type="entry name" value="Acetyltransf_10"/>
    <property type="match status" value="1"/>
</dbReference>
<dbReference type="GO" id="GO:0016747">
    <property type="term" value="F:acyltransferase activity, transferring groups other than amino-acyl groups"/>
    <property type="evidence" value="ECO:0007669"/>
    <property type="project" value="InterPro"/>
</dbReference>
<sequence length="153" mass="17620">MKFEIQPYNDRFKEQLILVWEDSVRATHHFLAAADIDYYKTIVSGIDFNSFPVFCLIETETDTVGGFMGIADYKIEMLFLAPEHIGKGLGKTLLNFAINELDVDKVDVNEQNQSAVNFYSKFGFVRYDRTDKDDEGKDYPILKMKLENVANKI</sequence>
<proteinExistence type="predicted"/>
<evidence type="ECO:0000313" key="5">
    <source>
        <dbReference type="Proteomes" id="UP000479938"/>
    </source>
</evidence>
<protein>
    <submittedName>
        <fullName evidence="4">Peptidyl-lysine N-acetyltransferase YjaB</fullName>
        <ecNumber evidence="4">2.3.1.-</ecNumber>
    </submittedName>
</protein>
<accession>A0A6J4GIV3</accession>
<evidence type="ECO:0000256" key="1">
    <source>
        <dbReference type="ARBA" id="ARBA00022679"/>
    </source>
</evidence>
<evidence type="ECO:0000259" key="3">
    <source>
        <dbReference type="PROSITE" id="PS51186"/>
    </source>
</evidence>
<feature type="domain" description="N-acetyltransferase" evidence="3">
    <location>
        <begin position="1"/>
        <end position="145"/>
    </location>
</feature>
<dbReference type="Gene3D" id="3.40.630.30">
    <property type="match status" value="1"/>
</dbReference>